<dbReference type="InterPro" id="IPR013783">
    <property type="entry name" value="Ig-like_fold"/>
</dbReference>
<evidence type="ECO:0000313" key="2">
    <source>
        <dbReference type="EMBL" id="QWG03291.1"/>
    </source>
</evidence>
<dbReference type="KEGG" id="fya:KMW28_06825"/>
<proteinExistence type="predicted"/>
<accession>A0AAX1N7T4</accession>
<sequence length="1117" mass="124857">MNPQRLIVTLSLLLFFSGLFSYSFSQSRQRVSPDDLLKSFNGQKRGDIYEFDQDLVFVKGNAFDNKQLLIGPNQTVAVCGDLIINSNMILLNEGNLIIKGSLKVDNVKTSHVNPYKFSNSGNVIIGGDLLGKDEVNAMNSSYSTNGGPQTLHSGYMLVKGSIKDHDKVVSSGLIWATAVNSHSYATIAGVNLVGDLMIVVANMPQMKDIIHHFEELKTKECDASSSDGIAEIEDALNHQNLETIYNSSKNKQLMHDYSVYSELEFDLTTKILWHPNYNTNVTIKNYTVQVSKDTSTFKTISEVIPSRDKSKFEVRDPNKDNDRFIQKYYKFVVVKNDGTVDEVILKGAQPRLQYFKHKFGNDVIELPNYVTAPNGQKYSVFLAKPNQGVLTLNKGRNSTISFDVYPNEMLIVCGDLIVNSDGVDVKIFEGGILGVTRDFKFTQKPPLYTKGTYSFSNKGVILVGRDYADMANPSTDIRRQLTKQIGLMLVGHNFTTNNKQSNDGVWVDSYFQVHGGIIHGIFEQSSFIEKEFAVPQNATKLNRELVKMALYTYKNSIKDSQKCQGSDFHLIEDKITDGERTRGKSVENIYPPDMVKRAGNLGFQDGKNFELQASQILSSGQYVQKFLHIGQDTTLTICGDLVLDGNFYMSNYGNLIVTGDLILENNNPMTSIQFKALNIGNIVVGGDFKGVDIMTESYPGFASSDAGRSFILGKVFKHSNTNNQWLEEIGDDSNIFQINAIGDIENIGKDEKLEEAIDSYLKISQQCSGVNQERIAQVDTILMNTIGLGLLQIEAKKQKSKKKVEVKCTLPHNAKMKSLYVLRRDTKNKQKYTPASFSDVSRKKGTFTFQFVDDHLNHLGAQDSVQYIVVGSRRPLTMSGSGARTSSTGSGHRRISTSTSNPTSGGDFFSNMINQHSDKLKVSSPSFWVPLYEDQPVTLSRFSAEVEGDHVNLVWVDEQEINASHFVIERSTDGRNYEEISDKIQASGNSNTELSYSFVDENPPSVGTAYYRLKEVDFDGRSETWVRSVHLIESDEMNVRIFPIPADDVLHVQITHQDMEDVTLKLVEATTGRVSILHGSFDYDQMIYNVNSVNSGIYIVEIFANGKMIHNQKIVIN</sequence>
<dbReference type="Gene3D" id="2.60.40.10">
    <property type="entry name" value="Immunoglobulins"/>
    <property type="match status" value="1"/>
</dbReference>
<evidence type="ECO:0000256" key="1">
    <source>
        <dbReference type="SAM" id="MobiDB-lite"/>
    </source>
</evidence>
<reference evidence="2 3" key="1">
    <citation type="submission" date="2021-05" db="EMBL/GenBank/DDBJ databases">
        <title>Comparative genomic studies on the polysaccharide-degrading batcterial strains of the Flammeovirga genus.</title>
        <authorList>
            <person name="Zewei F."/>
            <person name="Zheng Z."/>
            <person name="Yu L."/>
            <person name="Ruyue G."/>
            <person name="Yanhong M."/>
            <person name="Yuanyuan C."/>
            <person name="Jingyan G."/>
            <person name="Wenjun H."/>
        </authorList>
    </citation>
    <scope>NUCLEOTIDE SEQUENCE [LARGE SCALE GENOMIC DNA]</scope>
    <source>
        <strain evidence="2 3">NBRC:100898</strain>
    </source>
</reference>
<keyword evidence="3" id="KW-1185">Reference proteome</keyword>
<name>A0AAX1N7T4_9BACT</name>
<dbReference type="RefSeq" id="WP_169664040.1">
    <property type="nucleotide sequence ID" value="NZ_CP076132.1"/>
</dbReference>
<gene>
    <name evidence="2" type="ORF">KMW28_06825</name>
</gene>
<feature type="region of interest" description="Disordered" evidence="1">
    <location>
        <begin position="878"/>
        <end position="906"/>
    </location>
</feature>
<dbReference type="Proteomes" id="UP000678679">
    <property type="component" value="Chromosome 1"/>
</dbReference>
<organism evidence="2 3">
    <name type="scientific">Flammeovirga yaeyamensis</name>
    <dbReference type="NCBI Taxonomy" id="367791"/>
    <lineage>
        <taxon>Bacteria</taxon>
        <taxon>Pseudomonadati</taxon>
        <taxon>Bacteroidota</taxon>
        <taxon>Cytophagia</taxon>
        <taxon>Cytophagales</taxon>
        <taxon>Flammeovirgaceae</taxon>
        <taxon>Flammeovirga</taxon>
    </lineage>
</organism>
<dbReference type="EMBL" id="CP076132">
    <property type="protein sequence ID" value="QWG03291.1"/>
    <property type="molecule type" value="Genomic_DNA"/>
</dbReference>
<protein>
    <submittedName>
        <fullName evidence="2">T9SS type A sorting domain-containing protein</fullName>
    </submittedName>
</protein>
<feature type="compositionally biased region" description="Low complexity" evidence="1">
    <location>
        <begin position="879"/>
        <end position="900"/>
    </location>
</feature>
<dbReference type="AlphaFoldDB" id="A0AAX1N7T4"/>
<evidence type="ECO:0000313" key="3">
    <source>
        <dbReference type="Proteomes" id="UP000678679"/>
    </source>
</evidence>